<evidence type="ECO:0000256" key="1">
    <source>
        <dbReference type="PROSITE-ProRule" id="PRU01005"/>
    </source>
</evidence>
<dbReference type="AlphaFoldDB" id="A0A1I7RP95"/>
<dbReference type="EMBL" id="CAJFCV020000002">
    <property type="protein sequence ID" value="CAG9095633.1"/>
    <property type="molecule type" value="Genomic_DNA"/>
</dbReference>
<dbReference type="Proteomes" id="UP000659654">
    <property type="component" value="Unassembled WGS sequence"/>
</dbReference>
<dbReference type="Pfam" id="PF01549">
    <property type="entry name" value="ShK"/>
    <property type="match status" value="2"/>
</dbReference>
<protein>
    <submittedName>
        <fullName evidence="3">(pine wood nematode) hypothetical protein</fullName>
    </submittedName>
    <submittedName>
        <fullName evidence="7">ShKT domain-containing protein</fullName>
    </submittedName>
</protein>
<reference evidence="4" key="2">
    <citation type="submission" date="2020-08" db="EMBL/GenBank/DDBJ databases">
        <authorList>
            <person name="Kikuchi T."/>
        </authorList>
    </citation>
    <scope>NUCLEOTIDE SEQUENCE</scope>
    <source>
        <strain evidence="3">Ka4C1</strain>
    </source>
</reference>
<evidence type="ECO:0000313" key="7">
    <source>
        <dbReference type="WBParaSite" id="BXY_0253600.1"/>
    </source>
</evidence>
<evidence type="ECO:0000313" key="6">
    <source>
        <dbReference type="Proteomes" id="UP000659654"/>
    </source>
</evidence>
<dbReference type="Proteomes" id="UP000582659">
    <property type="component" value="Unassembled WGS sequence"/>
</dbReference>
<feature type="domain" description="ShKT" evidence="2">
    <location>
        <begin position="1"/>
        <end position="12"/>
    </location>
</feature>
<evidence type="ECO:0000313" key="5">
    <source>
        <dbReference type="Proteomes" id="UP000095284"/>
    </source>
</evidence>
<dbReference type="WBParaSite" id="BXY_0253600.1">
    <property type="protein sequence ID" value="BXY_0253600.1"/>
    <property type="gene ID" value="BXY_0253600"/>
</dbReference>
<dbReference type="InterPro" id="IPR003582">
    <property type="entry name" value="ShKT_dom"/>
</dbReference>
<comment type="caution">
    <text evidence="1">Lacks conserved residue(s) required for the propagation of feature annotation.</text>
</comment>
<proteinExistence type="predicted"/>
<dbReference type="PROSITE" id="PS51670">
    <property type="entry name" value="SHKT"/>
    <property type="match status" value="1"/>
</dbReference>
<organism evidence="5 7">
    <name type="scientific">Bursaphelenchus xylophilus</name>
    <name type="common">Pinewood nematode worm</name>
    <name type="synonym">Aphelenchoides xylophilus</name>
    <dbReference type="NCBI Taxonomy" id="6326"/>
    <lineage>
        <taxon>Eukaryota</taxon>
        <taxon>Metazoa</taxon>
        <taxon>Ecdysozoa</taxon>
        <taxon>Nematoda</taxon>
        <taxon>Chromadorea</taxon>
        <taxon>Rhabditida</taxon>
        <taxon>Tylenchina</taxon>
        <taxon>Tylenchomorpha</taxon>
        <taxon>Aphelenchoidea</taxon>
        <taxon>Aphelenchoididae</taxon>
        <taxon>Bursaphelenchus</taxon>
    </lineage>
</organism>
<sequence length="217" mass="21970">MRTNCQASCGFCQAQQGQYAYPQQYEGYFNSPQYGSGGQAGCSNYYCGGGYSGYCYDCYGGGFVGMVGYPNYYNQNGGLLGGLLGGLQNLILGIGQALQSVLLNLGNLLNSRNYASYGYGIGGNAYCMDYLPGCYMYLSMCLSPYSYYSQCLQRYCPLTCGLCTGGQNGIIGGGGIVPGLGIPGAGGLGGVPNGGGLGGLGGQGGLGGLGGLGGIIG</sequence>
<evidence type="ECO:0000313" key="4">
    <source>
        <dbReference type="EMBL" id="CAG9095633.1"/>
    </source>
</evidence>
<dbReference type="OrthoDB" id="10602414at2759"/>
<name>A0A1I7RP95_BURXY</name>
<gene>
    <name evidence="3" type="ORF">BXYJ_LOCUS3693</name>
</gene>
<reference evidence="7" key="1">
    <citation type="submission" date="2016-11" db="UniProtKB">
        <authorList>
            <consortium name="WormBaseParasite"/>
        </authorList>
    </citation>
    <scope>IDENTIFICATION</scope>
</reference>
<dbReference type="Proteomes" id="UP000095284">
    <property type="component" value="Unplaced"/>
</dbReference>
<keyword evidence="6" id="KW-1185">Reference proteome</keyword>
<accession>A0A1I7RP95</accession>
<dbReference type="EMBL" id="CAJFDI010000002">
    <property type="protein sequence ID" value="CAD5214765.1"/>
    <property type="molecule type" value="Genomic_DNA"/>
</dbReference>
<evidence type="ECO:0000259" key="2">
    <source>
        <dbReference type="PROSITE" id="PS51670"/>
    </source>
</evidence>
<evidence type="ECO:0000313" key="3">
    <source>
        <dbReference type="EMBL" id="CAD5214765.1"/>
    </source>
</evidence>